<dbReference type="EMBL" id="HACG01003658">
    <property type="protein sequence ID" value="CEK50523.1"/>
    <property type="molecule type" value="Transcribed_RNA"/>
</dbReference>
<gene>
    <name evidence="1" type="primary">ORF10989</name>
</gene>
<proteinExistence type="predicted"/>
<evidence type="ECO:0000313" key="1">
    <source>
        <dbReference type="EMBL" id="CEK50523.1"/>
    </source>
</evidence>
<protein>
    <submittedName>
        <fullName evidence="1">Uncharacterized protein</fullName>
    </submittedName>
</protein>
<organism evidence="1">
    <name type="scientific">Arion vulgaris</name>
    <dbReference type="NCBI Taxonomy" id="1028688"/>
    <lineage>
        <taxon>Eukaryota</taxon>
        <taxon>Metazoa</taxon>
        <taxon>Spiralia</taxon>
        <taxon>Lophotrochozoa</taxon>
        <taxon>Mollusca</taxon>
        <taxon>Gastropoda</taxon>
        <taxon>Heterobranchia</taxon>
        <taxon>Euthyneura</taxon>
        <taxon>Panpulmonata</taxon>
        <taxon>Eupulmonata</taxon>
        <taxon>Stylommatophora</taxon>
        <taxon>Helicina</taxon>
        <taxon>Arionoidea</taxon>
        <taxon>Arionidae</taxon>
        <taxon>Arion</taxon>
    </lineage>
</organism>
<dbReference type="AlphaFoldDB" id="A0A0B6Y356"/>
<reference evidence="1" key="1">
    <citation type="submission" date="2014-12" db="EMBL/GenBank/DDBJ databases">
        <title>Insight into the proteome of Arion vulgaris.</title>
        <authorList>
            <person name="Aradska J."/>
            <person name="Bulat T."/>
            <person name="Smidak R."/>
            <person name="Sarate P."/>
            <person name="Gangsoo J."/>
            <person name="Sialana F."/>
            <person name="Bilban M."/>
            <person name="Lubec G."/>
        </authorList>
    </citation>
    <scope>NUCLEOTIDE SEQUENCE</scope>
    <source>
        <tissue evidence="1">Skin</tissue>
    </source>
</reference>
<accession>A0A0B6Y356</accession>
<feature type="non-terminal residue" evidence="1">
    <location>
        <position position="66"/>
    </location>
</feature>
<sequence length="66" mass="7622">MVESLCQIWWIAGWNLHRTCINNLSSSSSYYWQSEYTQVSRVSVITSVIIKLIGSCDVSFLNNLYI</sequence>
<name>A0A0B6Y356_9EUPU</name>